<keyword evidence="3" id="KW-1185">Reference proteome</keyword>
<protein>
    <submittedName>
        <fullName evidence="2">Uncharacterized protein</fullName>
    </submittedName>
</protein>
<reference evidence="2 3" key="1">
    <citation type="submission" date="2018-08" db="EMBL/GenBank/DDBJ databases">
        <title>Draft genome of the lignicolous fungus Coniochaeta pulveracea.</title>
        <authorList>
            <person name="Borstlap C.J."/>
            <person name="De Witt R.N."/>
            <person name="Botha A."/>
            <person name="Volschenk H."/>
        </authorList>
    </citation>
    <scope>NUCLEOTIDE SEQUENCE [LARGE SCALE GENOMIC DNA]</scope>
    <source>
        <strain evidence="2 3">CAB683</strain>
    </source>
</reference>
<dbReference type="AlphaFoldDB" id="A0A420Y9C2"/>
<feature type="region of interest" description="Disordered" evidence="1">
    <location>
        <begin position="297"/>
        <end position="332"/>
    </location>
</feature>
<comment type="caution">
    <text evidence="2">The sequence shown here is derived from an EMBL/GenBank/DDBJ whole genome shotgun (WGS) entry which is preliminary data.</text>
</comment>
<organism evidence="2 3">
    <name type="scientific">Coniochaeta pulveracea</name>
    <dbReference type="NCBI Taxonomy" id="177199"/>
    <lineage>
        <taxon>Eukaryota</taxon>
        <taxon>Fungi</taxon>
        <taxon>Dikarya</taxon>
        <taxon>Ascomycota</taxon>
        <taxon>Pezizomycotina</taxon>
        <taxon>Sordariomycetes</taxon>
        <taxon>Sordariomycetidae</taxon>
        <taxon>Coniochaetales</taxon>
        <taxon>Coniochaetaceae</taxon>
        <taxon>Coniochaeta</taxon>
    </lineage>
</organism>
<dbReference type="EMBL" id="QVQW01000031">
    <property type="protein sequence ID" value="RKU44370.1"/>
    <property type="molecule type" value="Genomic_DNA"/>
</dbReference>
<proteinExistence type="predicted"/>
<feature type="compositionally biased region" description="Basic and acidic residues" evidence="1">
    <location>
        <begin position="437"/>
        <end position="446"/>
    </location>
</feature>
<dbReference type="OrthoDB" id="3946700at2759"/>
<feature type="compositionally biased region" description="Basic and acidic residues" evidence="1">
    <location>
        <begin position="309"/>
        <end position="318"/>
    </location>
</feature>
<feature type="compositionally biased region" description="Basic and acidic residues" evidence="1">
    <location>
        <begin position="61"/>
        <end position="81"/>
    </location>
</feature>
<accession>A0A420Y9C2</accession>
<feature type="compositionally biased region" description="Acidic residues" evidence="1">
    <location>
        <begin position="319"/>
        <end position="331"/>
    </location>
</feature>
<evidence type="ECO:0000256" key="1">
    <source>
        <dbReference type="SAM" id="MobiDB-lite"/>
    </source>
</evidence>
<feature type="region of interest" description="Disordered" evidence="1">
    <location>
        <begin position="26"/>
        <end position="97"/>
    </location>
</feature>
<evidence type="ECO:0000313" key="2">
    <source>
        <dbReference type="EMBL" id="RKU44370.1"/>
    </source>
</evidence>
<evidence type="ECO:0000313" key="3">
    <source>
        <dbReference type="Proteomes" id="UP000275385"/>
    </source>
</evidence>
<name>A0A420Y9C2_9PEZI</name>
<sequence length="532" mass="57964">MGLPLYNPPVESDILPRKSPLFVRRLPPFPPSRTRGSNNPGLARLRRTTSATTRQRLLDAALERESSHEREERTIRAERQDTNATPGFSPNVLRDESNNARIDEATVGQAPAAPRRHRSSEVVIEELMHLQASILASAEGDPIVSVIRVPSDCPHEAPLRAIRYSLGQSESDRRLAIAEFAAQPFVRRNRRVLEMIGRNYHGQLLRFVEPASALEDAQGFLGEVANFHTRLNRSEYLSQQGAMDGLGDRNRSVSPEGYDVWETLLTTVTPDPQPPSIGSSFTSASASMVASQSAVTASSATSFTNPETAEERVGHEPGCESDGETDSDNDDTVGGLLPITSQQLEVLVRNRGPEAERLEASAAQLRAAARRIPRTERSRILEAMGDATRSVQAGFRRHDDAVQRHNEAVRQHSVSAQNLANIRRRLAAVRARDRRLVLGPHAEDGGQAHAGETGETGSNPTDSPDTGAQQNPVPASEPAVPPSHFLTHTLGGGGTGGMQNIIRALAQRQDIPNSWWAEAGLSRNIPDYDTSE</sequence>
<gene>
    <name evidence="2" type="ORF">DL546_002709</name>
</gene>
<feature type="compositionally biased region" description="Polar residues" evidence="1">
    <location>
        <begin position="455"/>
        <end position="471"/>
    </location>
</feature>
<feature type="region of interest" description="Disordered" evidence="1">
    <location>
        <begin position="437"/>
        <end position="493"/>
    </location>
</feature>
<dbReference type="Proteomes" id="UP000275385">
    <property type="component" value="Unassembled WGS sequence"/>
</dbReference>
<feature type="compositionally biased region" description="Low complexity" evidence="1">
    <location>
        <begin position="472"/>
        <end position="489"/>
    </location>
</feature>